<dbReference type="OrthoDB" id="2692240at2759"/>
<reference evidence="3" key="1">
    <citation type="journal article" date="2020" name="New Phytol.">
        <title>Comparative genomics reveals dynamic genome evolution in host specialist ectomycorrhizal fungi.</title>
        <authorList>
            <person name="Lofgren L.A."/>
            <person name="Nguyen N.H."/>
            <person name="Vilgalys R."/>
            <person name="Ruytinx J."/>
            <person name="Liao H.L."/>
            <person name="Branco S."/>
            <person name="Kuo A."/>
            <person name="LaButti K."/>
            <person name="Lipzen A."/>
            <person name="Andreopoulos W."/>
            <person name="Pangilinan J."/>
            <person name="Riley R."/>
            <person name="Hundley H."/>
            <person name="Na H."/>
            <person name="Barry K."/>
            <person name="Grigoriev I.V."/>
            <person name="Stajich J.E."/>
            <person name="Kennedy P.G."/>
        </authorList>
    </citation>
    <scope>NUCLEOTIDE SEQUENCE</scope>
    <source>
        <strain evidence="3">FC423</strain>
    </source>
</reference>
<organism evidence="3 4">
    <name type="scientific">Suillus discolor</name>
    <dbReference type="NCBI Taxonomy" id="1912936"/>
    <lineage>
        <taxon>Eukaryota</taxon>
        <taxon>Fungi</taxon>
        <taxon>Dikarya</taxon>
        <taxon>Basidiomycota</taxon>
        <taxon>Agaricomycotina</taxon>
        <taxon>Agaricomycetes</taxon>
        <taxon>Agaricomycetidae</taxon>
        <taxon>Boletales</taxon>
        <taxon>Suillineae</taxon>
        <taxon>Suillaceae</taxon>
        <taxon>Suillus</taxon>
    </lineage>
</organism>
<dbReference type="EMBL" id="JABBWM010000008">
    <property type="protein sequence ID" value="KAG2115338.1"/>
    <property type="molecule type" value="Genomic_DNA"/>
</dbReference>
<dbReference type="RefSeq" id="XP_041297055.1">
    <property type="nucleotide sequence ID" value="XM_041443907.1"/>
</dbReference>
<name>A0A9P7JY23_9AGAM</name>
<gene>
    <name evidence="3" type="ORF">F5147DRAFT_834392</name>
</gene>
<dbReference type="GeneID" id="64706166"/>
<keyword evidence="4" id="KW-1185">Reference proteome</keyword>
<accession>A0A9P7JY23</accession>
<sequence length="216" mass="23844">MSASVSKLSFGTVVMIIFVLMVMITILGILLLVIVCIRRHNDRYACHSFSRFPRSKESTDDDSTVSITPSRPTVVGLASTKGFPIIHMTVTPPTPAQVLTRSDKLYSCKKDEVHELPFNSHSDDIVVYGDGLNAANENILKENHHEDGEVCKKLLDSMGHEVINLRHLPSPPLTHSARKGLDSSTFEAKASPARINPNRRAPRQKGGNTYFHLATS</sequence>
<evidence type="ECO:0000313" key="4">
    <source>
        <dbReference type="Proteomes" id="UP000823399"/>
    </source>
</evidence>
<dbReference type="Proteomes" id="UP000823399">
    <property type="component" value="Unassembled WGS sequence"/>
</dbReference>
<comment type="caution">
    <text evidence="3">The sequence shown here is derived from an EMBL/GenBank/DDBJ whole genome shotgun (WGS) entry which is preliminary data.</text>
</comment>
<evidence type="ECO:0000256" key="1">
    <source>
        <dbReference type="SAM" id="MobiDB-lite"/>
    </source>
</evidence>
<proteinExistence type="predicted"/>
<protein>
    <submittedName>
        <fullName evidence="3">Uncharacterized protein</fullName>
    </submittedName>
</protein>
<keyword evidence="2" id="KW-0472">Membrane</keyword>
<keyword evidence="2" id="KW-1133">Transmembrane helix</keyword>
<feature type="transmembrane region" description="Helical" evidence="2">
    <location>
        <begin position="12"/>
        <end position="37"/>
    </location>
</feature>
<evidence type="ECO:0000256" key="2">
    <source>
        <dbReference type="SAM" id="Phobius"/>
    </source>
</evidence>
<evidence type="ECO:0000313" key="3">
    <source>
        <dbReference type="EMBL" id="KAG2115338.1"/>
    </source>
</evidence>
<feature type="region of interest" description="Disordered" evidence="1">
    <location>
        <begin position="170"/>
        <end position="216"/>
    </location>
</feature>
<keyword evidence="2" id="KW-0812">Transmembrane</keyword>
<dbReference type="AlphaFoldDB" id="A0A9P7JY23"/>